<organism evidence="2 3">
    <name type="scientific">Cryptosporidium xiaoi</name>
    <dbReference type="NCBI Taxonomy" id="659607"/>
    <lineage>
        <taxon>Eukaryota</taxon>
        <taxon>Sar</taxon>
        <taxon>Alveolata</taxon>
        <taxon>Apicomplexa</taxon>
        <taxon>Conoidasida</taxon>
        <taxon>Coccidia</taxon>
        <taxon>Eucoccidiorida</taxon>
        <taxon>Eimeriorina</taxon>
        <taxon>Cryptosporidiidae</taxon>
        <taxon>Cryptosporidium</taxon>
    </lineage>
</organism>
<feature type="region of interest" description="Disordered" evidence="1">
    <location>
        <begin position="1"/>
        <end position="31"/>
    </location>
</feature>
<sequence length="65" mass="7278">MKAVRFSDINIKNRKQSKRNNKTNDESSKANVENTAKVETLCACFGKIHALHATCIKCGRINVND</sequence>
<proteinExistence type="predicted"/>
<accession>A0AAV9XXV1</accession>
<comment type="caution">
    <text evidence="2">The sequence shown here is derived from an EMBL/GenBank/DDBJ whole genome shotgun (WGS) entry which is preliminary data.</text>
</comment>
<reference evidence="2 3" key="1">
    <citation type="submission" date="2023-10" db="EMBL/GenBank/DDBJ databases">
        <title>Comparative genomics analysis reveals potential genetic determinants of host preference in Cryptosporidium xiaoi.</title>
        <authorList>
            <person name="Xiao L."/>
            <person name="Li J."/>
        </authorList>
    </citation>
    <scope>NUCLEOTIDE SEQUENCE [LARGE SCALE GENOMIC DNA]</scope>
    <source>
        <strain evidence="2 3">52996</strain>
    </source>
</reference>
<dbReference type="Proteomes" id="UP001311799">
    <property type="component" value="Unassembled WGS sequence"/>
</dbReference>
<evidence type="ECO:0000256" key="1">
    <source>
        <dbReference type="SAM" id="MobiDB-lite"/>
    </source>
</evidence>
<protein>
    <submittedName>
        <fullName evidence="2">Uncharacterized protein</fullName>
    </submittedName>
</protein>
<gene>
    <name evidence="2" type="ORF">RS030_213325</name>
</gene>
<dbReference type="AlphaFoldDB" id="A0AAV9XXV1"/>
<dbReference type="EMBL" id="JAWDEY010000013">
    <property type="protein sequence ID" value="KAK6589334.1"/>
    <property type="molecule type" value="Genomic_DNA"/>
</dbReference>
<evidence type="ECO:0000313" key="3">
    <source>
        <dbReference type="Proteomes" id="UP001311799"/>
    </source>
</evidence>
<keyword evidence="3" id="KW-1185">Reference proteome</keyword>
<evidence type="ECO:0000313" key="2">
    <source>
        <dbReference type="EMBL" id="KAK6589334.1"/>
    </source>
</evidence>
<feature type="compositionally biased region" description="Basic residues" evidence="1">
    <location>
        <begin position="12"/>
        <end position="21"/>
    </location>
</feature>
<name>A0AAV9XXV1_9CRYT</name>